<keyword evidence="1" id="KW-0472">Membrane</keyword>
<dbReference type="Proteomes" id="UP000054596">
    <property type="component" value="Unassembled WGS sequence"/>
</dbReference>
<gene>
    <name evidence="2" type="ORF">AWB82_06256</name>
</gene>
<proteinExistence type="predicted"/>
<evidence type="ECO:0000313" key="2">
    <source>
        <dbReference type="EMBL" id="SAK89343.1"/>
    </source>
</evidence>
<protein>
    <submittedName>
        <fullName evidence="2">Uncharacterized protein</fullName>
    </submittedName>
</protein>
<dbReference type="EMBL" id="FCOJ02000069">
    <property type="protein sequence ID" value="SAK89343.1"/>
    <property type="molecule type" value="Genomic_DNA"/>
</dbReference>
<dbReference type="STRING" id="1777143.AWB82_06256"/>
<keyword evidence="3" id="KW-1185">Reference proteome</keyword>
<sequence>MLQTALTLVLSLLKAVTYFVKQWKPAAVGLLVGLGVRWIPQSSRAGEWLYGKFSQIENQASEHLGYLMFAILAAFFASLAYQRFAKSEDDRARWFVSACAT</sequence>
<reference evidence="2" key="1">
    <citation type="submission" date="2016-01" db="EMBL/GenBank/DDBJ databases">
        <authorList>
            <person name="Peeters C."/>
        </authorList>
    </citation>
    <scope>NUCLEOTIDE SEQUENCE [LARGE SCALE GENOMIC DNA]</scope>
    <source>
        <strain evidence="2">LMG 29325</strain>
    </source>
</reference>
<comment type="caution">
    <text evidence="2">The sequence shown here is derived from an EMBL/GenBank/DDBJ whole genome shotgun (WGS) entry which is preliminary data.</text>
</comment>
<keyword evidence="1" id="KW-0812">Transmembrane</keyword>
<dbReference type="AlphaFoldDB" id="A0A158D4G4"/>
<dbReference type="RefSeq" id="WP_143756937.1">
    <property type="nucleotide sequence ID" value="NZ_FCOJ02000069.1"/>
</dbReference>
<accession>A0A158D4G4</accession>
<evidence type="ECO:0000256" key="1">
    <source>
        <dbReference type="SAM" id="Phobius"/>
    </source>
</evidence>
<evidence type="ECO:0000313" key="3">
    <source>
        <dbReference type="Proteomes" id="UP000054596"/>
    </source>
</evidence>
<organism evidence="2 3">
    <name type="scientific">Caballeronia glebae</name>
    <dbReference type="NCBI Taxonomy" id="1777143"/>
    <lineage>
        <taxon>Bacteria</taxon>
        <taxon>Pseudomonadati</taxon>
        <taxon>Pseudomonadota</taxon>
        <taxon>Betaproteobacteria</taxon>
        <taxon>Burkholderiales</taxon>
        <taxon>Burkholderiaceae</taxon>
        <taxon>Caballeronia</taxon>
    </lineage>
</organism>
<name>A0A158D4G4_9BURK</name>
<dbReference type="OrthoDB" id="9835229at2"/>
<keyword evidence="1" id="KW-1133">Transmembrane helix</keyword>
<feature type="transmembrane region" description="Helical" evidence="1">
    <location>
        <begin position="63"/>
        <end position="81"/>
    </location>
</feature>